<sequence length="155" mass="17226">MPQTFCFHEDEPCATLPWPLPFGIFLEVIAVILAVVNFVLYVALYVSPTVDGGFNGRLAGYAKFARVKQSSAAVICPHILESIEPKTQEALFTKLGQAILRRIPQLKTARRYEAKIAQKMEQHICTTEKGCVQYERSGKGVQSSEGKPKVEKVDV</sequence>
<keyword evidence="1" id="KW-0472">Membrane</keyword>
<feature type="transmembrane region" description="Helical" evidence="1">
    <location>
        <begin position="24"/>
        <end position="47"/>
    </location>
</feature>
<keyword evidence="1" id="KW-1133">Transmembrane helix</keyword>
<protein>
    <submittedName>
        <fullName evidence="2">Uncharacterized protein</fullName>
    </submittedName>
</protein>
<evidence type="ECO:0000313" key="3">
    <source>
        <dbReference type="Proteomes" id="UP001172159"/>
    </source>
</evidence>
<keyword evidence="3" id="KW-1185">Reference proteome</keyword>
<gene>
    <name evidence="2" type="ORF">B0T21DRAFT_453687</name>
</gene>
<evidence type="ECO:0000313" key="2">
    <source>
        <dbReference type="EMBL" id="KAK0721313.1"/>
    </source>
</evidence>
<dbReference type="AlphaFoldDB" id="A0AA40ASR8"/>
<keyword evidence="1" id="KW-0812">Transmembrane</keyword>
<comment type="caution">
    <text evidence="2">The sequence shown here is derived from an EMBL/GenBank/DDBJ whole genome shotgun (WGS) entry which is preliminary data.</text>
</comment>
<dbReference type="Proteomes" id="UP001172159">
    <property type="component" value="Unassembled WGS sequence"/>
</dbReference>
<reference evidence="2" key="1">
    <citation type="submission" date="2023-06" db="EMBL/GenBank/DDBJ databases">
        <title>Genome-scale phylogeny and comparative genomics of the fungal order Sordariales.</title>
        <authorList>
            <consortium name="Lawrence Berkeley National Laboratory"/>
            <person name="Hensen N."/>
            <person name="Bonometti L."/>
            <person name="Westerberg I."/>
            <person name="Brannstrom I.O."/>
            <person name="Guillou S."/>
            <person name="Cros-Aarteil S."/>
            <person name="Calhoun S."/>
            <person name="Haridas S."/>
            <person name="Kuo A."/>
            <person name="Mondo S."/>
            <person name="Pangilinan J."/>
            <person name="Riley R."/>
            <person name="Labutti K."/>
            <person name="Andreopoulos B."/>
            <person name="Lipzen A."/>
            <person name="Chen C."/>
            <person name="Yanf M."/>
            <person name="Daum C."/>
            <person name="Ng V."/>
            <person name="Clum A."/>
            <person name="Steindorff A."/>
            <person name="Ohm R."/>
            <person name="Martin F."/>
            <person name="Silar P."/>
            <person name="Natvig D."/>
            <person name="Lalanne C."/>
            <person name="Gautier V."/>
            <person name="Ament-Velasquez S.L."/>
            <person name="Kruys A."/>
            <person name="Hutchinson M.I."/>
            <person name="Powell A.J."/>
            <person name="Barry K."/>
            <person name="Miller A.N."/>
            <person name="Grigoriev I.V."/>
            <person name="Debuchy R."/>
            <person name="Gladieux P."/>
            <person name="Thoren M.H."/>
            <person name="Johannesson H."/>
        </authorList>
    </citation>
    <scope>NUCLEOTIDE SEQUENCE</scope>
    <source>
        <strain evidence="2">CBS 540.89</strain>
    </source>
</reference>
<proteinExistence type="predicted"/>
<accession>A0AA40ASR8</accession>
<organism evidence="2 3">
    <name type="scientific">Apiosordaria backusii</name>
    <dbReference type="NCBI Taxonomy" id="314023"/>
    <lineage>
        <taxon>Eukaryota</taxon>
        <taxon>Fungi</taxon>
        <taxon>Dikarya</taxon>
        <taxon>Ascomycota</taxon>
        <taxon>Pezizomycotina</taxon>
        <taxon>Sordariomycetes</taxon>
        <taxon>Sordariomycetidae</taxon>
        <taxon>Sordariales</taxon>
        <taxon>Lasiosphaeriaceae</taxon>
        <taxon>Apiosordaria</taxon>
    </lineage>
</organism>
<evidence type="ECO:0000256" key="1">
    <source>
        <dbReference type="SAM" id="Phobius"/>
    </source>
</evidence>
<name>A0AA40ASR8_9PEZI</name>
<dbReference type="EMBL" id="JAUKTV010000012">
    <property type="protein sequence ID" value="KAK0721313.1"/>
    <property type="molecule type" value="Genomic_DNA"/>
</dbReference>